<gene>
    <name evidence="5" type="ORF">D3230_01085</name>
</gene>
<organism evidence="5 6">
    <name type="scientific">Leucobacter chromiireducens subsp. solipictus</name>
    <dbReference type="NCBI Taxonomy" id="398235"/>
    <lineage>
        <taxon>Bacteria</taxon>
        <taxon>Bacillati</taxon>
        <taxon>Actinomycetota</taxon>
        <taxon>Actinomycetes</taxon>
        <taxon>Micrococcales</taxon>
        <taxon>Microbacteriaceae</taxon>
        <taxon>Leucobacter</taxon>
    </lineage>
</organism>
<keyword evidence="3 5" id="KW-0067">ATP-binding</keyword>
<dbReference type="PROSITE" id="PS00211">
    <property type="entry name" value="ABC_TRANSPORTER_1"/>
    <property type="match status" value="1"/>
</dbReference>
<sequence length="256" mass="26895">MHAPPNPAPPSPSAVPSHTGDVSRVPWLLRAEGIAKSYGPTVALAPADFTVAPGESVAIMGPSGSGKSTLLLVLSGILTADTGSVILRRSDDAGFDDLAGQSDAQRSAIRLHRFGFVFQQGMLIPELTATENVMVPLLLAGVQRRLAQPRAERELDQLGLSELGERRIGQLSGGQAQRVAVARALVTGPSIVFADEPTGALDSHTAEEVLDTLLGTAWGTGPEPRRAVVLVTHSAEIAARCDRIVRVRDGRIEDPA</sequence>
<evidence type="ECO:0000256" key="3">
    <source>
        <dbReference type="ARBA" id="ARBA00022840"/>
    </source>
</evidence>
<evidence type="ECO:0000259" key="4">
    <source>
        <dbReference type="PROSITE" id="PS50893"/>
    </source>
</evidence>
<keyword evidence="2" id="KW-0547">Nucleotide-binding</keyword>
<protein>
    <submittedName>
        <fullName evidence="5">ABC transporter ATP-binding protein</fullName>
    </submittedName>
</protein>
<evidence type="ECO:0000256" key="2">
    <source>
        <dbReference type="ARBA" id="ARBA00022741"/>
    </source>
</evidence>
<comment type="caution">
    <text evidence="5">The sequence shown here is derived from an EMBL/GenBank/DDBJ whole genome shotgun (WGS) entry which is preliminary data.</text>
</comment>
<dbReference type="PANTHER" id="PTHR24220">
    <property type="entry name" value="IMPORT ATP-BINDING PROTEIN"/>
    <property type="match status" value="1"/>
</dbReference>
<dbReference type="InterPro" id="IPR017911">
    <property type="entry name" value="MacB-like_ATP-bd"/>
</dbReference>
<dbReference type="GO" id="GO:0005524">
    <property type="term" value="F:ATP binding"/>
    <property type="evidence" value="ECO:0007669"/>
    <property type="project" value="UniProtKB-KW"/>
</dbReference>
<dbReference type="Proteomes" id="UP001645859">
    <property type="component" value="Unassembled WGS sequence"/>
</dbReference>
<dbReference type="CDD" id="cd03255">
    <property type="entry name" value="ABC_MJ0796_LolCDE_FtsE"/>
    <property type="match status" value="1"/>
</dbReference>
<dbReference type="InterPro" id="IPR027417">
    <property type="entry name" value="P-loop_NTPase"/>
</dbReference>
<keyword evidence="6" id="KW-1185">Reference proteome</keyword>
<dbReference type="InterPro" id="IPR015854">
    <property type="entry name" value="ABC_transpr_LolD-like"/>
</dbReference>
<dbReference type="InterPro" id="IPR017871">
    <property type="entry name" value="ABC_transporter-like_CS"/>
</dbReference>
<dbReference type="Pfam" id="PF00005">
    <property type="entry name" value="ABC_tran"/>
    <property type="match status" value="1"/>
</dbReference>
<evidence type="ECO:0000313" key="5">
    <source>
        <dbReference type="EMBL" id="MBL3677901.1"/>
    </source>
</evidence>
<dbReference type="InterPro" id="IPR003593">
    <property type="entry name" value="AAA+_ATPase"/>
</dbReference>
<name>A0ABS1SC10_9MICO</name>
<evidence type="ECO:0000256" key="1">
    <source>
        <dbReference type="ARBA" id="ARBA00022448"/>
    </source>
</evidence>
<dbReference type="PROSITE" id="PS50893">
    <property type="entry name" value="ABC_TRANSPORTER_2"/>
    <property type="match status" value="1"/>
</dbReference>
<reference evidence="5 6" key="1">
    <citation type="submission" date="2018-09" db="EMBL/GenBank/DDBJ databases">
        <title>Comparative genomics of Leucobacter spp.</title>
        <authorList>
            <person name="Reis A.C."/>
            <person name="Kolvenbach B.A."/>
            <person name="Corvini P.F.X."/>
            <person name="Nunes O.C."/>
        </authorList>
    </citation>
    <scope>NUCLEOTIDE SEQUENCE [LARGE SCALE GENOMIC DNA]</scope>
    <source>
        <strain evidence="5 6">TAN 31504</strain>
    </source>
</reference>
<dbReference type="InterPro" id="IPR003439">
    <property type="entry name" value="ABC_transporter-like_ATP-bd"/>
</dbReference>
<keyword evidence="1" id="KW-0813">Transport</keyword>
<dbReference type="PANTHER" id="PTHR24220:SF685">
    <property type="entry name" value="ABC TRANSPORTER RELATED"/>
    <property type="match status" value="1"/>
</dbReference>
<feature type="domain" description="ABC transporter" evidence="4">
    <location>
        <begin position="29"/>
        <end position="256"/>
    </location>
</feature>
<evidence type="ECO:0000313" key="6">
    <source>
        <dbReference type="Proteomes" id="UP001645859"/>
    </source>
</evidence>
<proteinExistence type="predicted"/>
<dbReference type="EMBL" id="QYAC01000001">
    <property type="protein sequence ID" value="MBL3677901.1"/>
    <property type="molecule type" value="Genomic_DNA"/>
</dbReference>
<dbReference type="Gene3D" id="3.40.50.300">
    <property type="entry name" value="P-loop containing nucleotide triphosphate hydrolases"/>
    <property type="match status" value="1"/>
</dbReference>
<accession>A0ABS1SC10</accession>
<dbReference type="SMART" id="SM00382">
    <property type="entry name" value="AAA"/>
    <property type="match status" value="1"/>
</dbReference>
<dbReference type="SUPFAM" id="SSF52540">
    <property type="entry name" value="P-loop containing nucleoside triphosphate hydrolases"/>
    <property type="match status" value="1"/>
</dbReference>